<evidence type="ECO:0000256" key="6">
    <source>
        <dbReference type="ARBA" id="ARBA00022692"/>
    </source>
</evidence>
<dbReference type="InterPro" id="IPR004316">
    <property type="entry name" value="SWEET_rpt"/>
</dbReference>
<comment type="subunit">
    <text evidence="11">Forms homooligomers and/or heterooligomers.</text>
</comment>
<dbReference type="PANTHER" id="PTHR10791:SF130">
    <property type="entry name" value="BIDIRECTIONAL SUGAR TRANSPORTER SWEET6-RELATED"/>
    <property type="match status" value="1"/>
</dbReference>
<organism evidence="13 14">
    <name type="scientific">Digitaria exilis</name>
    <dbReference type="NCBI Taxonomy" id="1010633"/>
    <lineage>
        <taxon>Eukaryota</taxon>
        <taxon>Viridiplantae</taxon>
        <taxon>Streptophyta</taxon>
        <taxon>Embryophyta</taxon>
        <taxon>Tracheophyta</taxon>
        <taxon>Spermatophyta</taxon>
        <taxon>Magnoliopsida</taxon>
        <taxon>Liliopsida</taxon>
        <taxon>Poales</taxon>
        <taxon>Poaceae</taxon>
        <taxon>PACMAD clade</taxon>
        <taxon>Panicoideae</taxon>
        <taxon>Panicodae</taxon>
        <taxon>Paniceae</taxon>
        <taxon>Anthephorinae</taxon>
        <taxon>Digitaria</taxon>
    </lineage>
</organism>
<dbReference type="Proteomes" id="UP000636709">
    <property type="component" value="Unassembled WGS sequence"/>
</dbReference>
<feature type="transmembrane region" description="Helical" evidence="12">
    <location>
        <begin position="195"/>
        <end position="219"/>
    </location>
</feature>
<dbReference type="AlphaFoldDB" id="A0A835A3N3"/>
<accession>A0A835A3N3</accession>
<evidence type="ECO:0000256" key="4">
    <source>
        <dbReference type="ARBA" id="ARBA00022475"/>
    </source>
</evidence>
<evidence type="ECO:0000256" key="11">
    <source>
        <dbReference type="ARBA" id="ARBA00038715"/>
    </source>
</evidence>
<dbReference type="Pfam" id="PF03083">
    <property type="entry name" value="MtN3_slv"/>
    <property type="match status" value="2"/>
</dbReference>
<name>A0A835A3N3_9POAL</name>
<dbReference type="FunFam" id="1.20.1280.290:FF:000001">
    <property type="entry name" value="Bidirectional sugar transporter SWEET"/>
    <property type="match status" value="1"/>
</dbReference>
<comment type="similarity">
    <text evidence="2 12">Belongs to the SWEET sugar transporter family.</text>
</comment>
<proteinExistence type="inferred from homology"/>
<feature type="transmembrane region" description="Helical" evidence="12">
    <location>
        <begin position="73"/>
        <end position="97"/>
    </location>
</feature>
<keyword evidence="9 12" id="KW-0472">Membrane</keyword>
<feature type="transmembrane region" description="Helical" evidence="12">
    <location>
        <begin position="167"/>
        <end position="189"/>
    </location>
</feature>
<evidence type="ECO:0000256" key="8">
    <source>
        <dbReference type="ARBA" id="ARBA00022989"/>
    </source>
</evidence>
<evidence type="ECO:0000256" key="1">
    <source>
        <dbReference type="ARBA" id="ARBA00004651"/>
    </source>
</evidence>
<evidence type="ECO:0000256" key="10">
    <source>
        <dbReference type="ARBA" id="ARBA00037238"/>
    </source>
</evidence>
<dbReference type="PANTHER" id="PTHR10791">
    <property type="entry name" value="RAG1-ACTIVATING PROTEIN 1"/>
    <property type="match status" value="1"/>
</dbReference>
<evidence type="ECO:0000256" key="7">
    <source>
        <dbReference type="ARBA" id="ARBA00022737"/>
    </source>
</evidence>
<dbReference type="FunFam" id="1.20.1280.290:FF:000002">
    <property type="entry name" value="Bidirectional sugar transporter SWEET"/>
    <property type="match status" value="1"/>
</dbReference>
<feature type="transmembrane region" description="Helical" evidence="12">
    <location>
        <begin position="6"/>
        <end position="24"/>
    </location>
</feature>
<keyword evidence="5 12" id="KW-0762">Sugar transport</keyword>
<evidence type="ECO:0000256" key="12">
    <source>
        <dbReference type="RuleBase" id="RU910715"/>
    </source>
</evidence>
<dbReference type="GO" id="GO:0051119">
    <property type="term" value="F:sugar transmembrane transporter activity"/>
    <property type="evidence" value="ECO:0007669"/>
    <property type="project" value="InterPro"/>
</dbReference>
<gene>
    <name evidence="13" type="ORF">HU200_065621</name>
</gene>
<protein>
    <recommendedName>
        <fullName evidence="12">Bidirectional sugar transporter SWEET</fullName>
    </recommendedName>
</protein>
<dbReference type="Gene3D" id="1.20.1280.290">
    <property type="match status" value="2"/>
</dbReference>
<dbReference type="GO" id="GO:0005886">
    <property type="term" value="C:plasma membrane"/>
    <property type="evidence" value="ECO:0007669"/>
    <property type="project" value="UniProtKB-SubCell"/>
</dbReference>
<dbReference type="EMBL" id="JACEFO010002881">
    <property type="protein sequence ID" value="KAF8646822.1"/>
    <property type="molecule type" value="Genomic_DNA"/>
</dbReference>
<evidence type="ECO:0000256" key="5">
    <source>
        <dbReference type="ARBA" id="ARBA00022597"/>
    </source>
</evidence>
<dbReference type="OrthoDB" id="409725at2759"/>
<evidence type="ECO:0000256" key="3">
    <source>
        <dbReference type="ARBA" id="ARBA00022448"/>
    </source>
</evidence>
<comment type="function">
    <text evidence="10">Mediates both low-affinity uptake and efflux of sugar across the plasma membrane.</text>
</comment>
<keyword evidence="4" id="KW-1003">Cell membrane</keyword>
<feature type="transmembrane region" description="Helical" evidence="12">
    <location>
        <begin position="45"/>
        <end position="61"/>
    </location>
</feature>
<keyword evidence="8 12" id="KW-1133">Transmembrane helix</keyword>
<sequence>MMSAATVHTVLGVVGNVIALVRYLSPVPTFYHIWKNGGSVERYSAAPYLATLLNCMLWMLYGLPAVQPGHSDLAIIAISATGIATQCSHITIFLAFSSAGRRRLIGLILVATVAVVGAVAALVLSLAHTHGSRAMIVGLIMVVFGTGMYASPLTVMEMVIQTKSVEYMPLFLSITLLLINSICWTAYALVLRFDLYLSIANGLGVIFSVAQLILYAVYYKSTLRIIEARNAGPSSATATAAVSH</sequence>
<keyword evidence="14" id="KW-1185">Reference proteome</keyword>
<comment type="subcellular location">
    <subcellularLocation>
        <location evidence="1 12">Cell membrane</location>
        <topology evidence="1 12">Multi-pass membrane protein</topology>
    </subcellularLocation>
</comment>
<evidence type="ECO:0000256" key="2">
    <source>
        <dbReference type="ARBA" id="ARBA00007809"/>
    </source>
</evidence>
<keyword evidence="7" id="KW-0677">Repeat</keyword>
<keyword evidence="3 12" id="KW-0813">Transport</keyword>
<dbReference type="InterPro" id="IPR047664">
    <property type="entry name" value="SWEET"/>
</dbReference>
<feature type="transmembrane region" description="Helical" evidence="12">
    <location>
        <begin position="134"/>
        <end position="155"/>
    </location>
</feature>
<reference evidence="13" key="1">
    <citation type="submission" date="2020-07" db="EMBL/GenBank/DDBJ databases">
        <title>Genome sequence and genetic diversity analysis of an under-domesticated orphan crop, white fonio (Digitaria exilis).</title>
        <authorList>
            <person name="Bennetzen J.L."/>
            <person name="Chen S."/>
            <person name="Ma X."/>
            <person name="Wang X."/>
            <person name="Yssel A.E.J."/>
            <person name="Chaluvadi S.R."/>
            <person name="Johnson M."/>
            <person name="Gangashetty P."/>
            <person name="Hamidou F."/>
            <person name="Sanogo M.D."/>
            <person name="Zwaenepoel A."/>
            <person name="Wallace J."/>
            <person name="Van De Peer Y."/>
            <person name="Van Deynze A."/>
        </authorList>
    </citation>
    <scope>NUCLEOTIDE SEQUENCE</scope>
    <source>
        <tissue evidence="13">Leaves</tissue>
    </source>
</reference>
<keyword evidence="6 12" id="KW-0812">Transmembrane</keyword>
<feature type="transmembrane region" description="Helical" evidence="12">
    <location>
        <begin position="104"/>
        <end position="128"/>
    </location>
</feature>
<evidence type="ECO:0000313" key="14">
    <source>
        <dbReference type="Proteomes" id="UP000636709"/>
    </source>
</evidence>
<evidence type="ECO:0000256" key="9">
    <source>
        <dbReference type="ARBA" id="ARBA00023136"/>
    </source>
</evidence>
<comment type="function">
    <text evidence="12">Mediates both low-affinity uptake and efflux of sugar across the membrane.</text>
</comment>
<comment type="caution">
    <text evidence="13">The sequence shown here is derived from an EMBL/GenBank/DDBJ whole genome shotgun (WGS) entry which is preliminary data.</text>
</comment>
<evidence type="ECO:0000313" key="13">
    <source>
        <dbReference type="EMBL" id="KAF8646822.1"/>
    </source>
</evidence>